<dbReference type="EMBL" id="CP036281">
    <property type="protein sequence ID" value="QDU78312.1"/>
    <property type="molecule type" value="Genomic_DNA"/>
</dbReference>
<accession>A0A518CGG3</accession>
<evidence type="ECO:0000313" key="2">
    <source>
        <dbReference type="Proteomes" id="UP000317178"/>
    </source>
</evidence>
<protein>
    <submittedName>
        <fullName evidence="1">Uncharacterized protein</fullName>
    </submittedName>
</protein>
<dbReference type="AlphaFoldDB" id="A0A518CGG3"/>
<proteinExistence type="predicted"/>
<reference evidence="1 2" key="1">
    <citation type="submission" date="2019-02" db="EMBL/GenBank/DDBJ databases">
        <title>Deep-cultivation of Planctomycetes and their phenomic and genomic characterization uncovers novel biology.</title>
        <authorList>
            <person name="Wiegand S."/>
            <person name="Jogler M."/>
            <person name="Boedeker C."/>
            <person name="Pinto D."/>
            <person name="Vollmers J."/>
            <person name="Rivas-Marin E."/>
            <person name="Kohn T."/>
            <person name="Peeters S.H."/>
            <person name="Heuer A."/>
            <person name="Rast P."/>
            <person name="Oberbeckmann S."/>
            <person name="Bunk B."/>
            <person name="Jeske O."/>
            <person name="Meyerdierks A."/>
            <person name="Storesund J.E."/>
            <person name="Kallscheuer N."/>
            <person name="Luecker S."/>
            <person name="Lage O.M."/>
            <person name="Pohl T."/>
            <person name="Merkel B.J."/>
            <person name="Hornburger P."/>
            <person name="Mueller R.-W."/>
            <person name="Bruemmer F."/>
            <person name="Labrenz M."/>
            <person name="Spormann A.M."/>
            <person name="Op den Camp H."/>
            <person name="Overmann J."/>
            <person name="Amann R."/>
            <person name="Jetten M.S.M."/>
            <person name="Mascher T."/>
            <person name="Medema M.H."/>
            <person name="Devos D.P."/>
            <person name="Kaster A.-K."/>
            <person name="Ovreas L."/>
            <person name="Rohde M."/>
            <person name="Galperin M.Y."/>
            <person name="Jogler C."/>
        </authorList>
    </citation>
    <scope>NUCLEOTIDE SEQUENCE [LARGE SCALE GENOMIC DNA]</scope>
    <source>
        <strain evidence="1 2">Pla110</strain>
    </source>
</reference>
<keyword evidence="2" id="KW-1185">Reference proteome</keyword>
<sequence>MRATLFAKKRFPEWISSTPAHQQLEVIGCLIPALLYPSRFGRHNEATPFFAAFRADPTQIALIL</sequence>
<evidence type="ECO:0000313" key="1">
    <source>
        <dbReference type="EMBL" id="QDU78312.1"/>
    </source>
</evidence>
<gene>
    <name evidence="1" type="ORF">Pla110_00130</name>
</gene>
<name>A0A518CGG3_9PLAN</name>
<dbReference type="Proteomes" id="UP000317178">
    <property type="component" value="Chromosome"/>
</dbReference>
<dbReference type="KEGG" id="plon:Pla110_00130"/>
<organism evidence="1 2">
    <name type="scientific">Polystyrenella longa</name>
    <dbReference type="NCBI Taxonomy" id="2528007"/>
    <lineage>
        <taxon>Bacteria</taxon>
        <taxon>Pseudomonadati</taxon>
        <taxon>Planctomycetota</taxon>
        <taxon>Planctomycetia</taxon>
        <taxon>Planctomycetales</taxon>
        <taxon>Planctomycetaceae</taxon>
        <taxon>Polystyrenella</taxon>
    </lineage>
</organism>